<dbReference type="InterPro" id="IPR057326">
    <property type="entry name" value="KR_dom"/>
</dbReference>
<dbReference type="InterPro" id="IPR049900">
    <property type="entry name" value="PKS_mFAS_DH"/>
</dbReference>
<evidence type="ECO:0000256" key="9">
    <source>
        <dbReference type="ARBA" id="ARBA00054155"/>
    </source>
</evidence>
<dbReference type="Gene3D" id="3.10.129.110">
    <property type="entry name" value="Polyketide synthase dehydratase"/>
    <property type="match status" value="2"/>
</dbReference>
<dbReference type="SMART" id="SM00825">
    <property type="entry name" value="PKS_KS"/>
    <property type="match status" value="2"/>
</dbReference>
<dbReference type="InterPro" id="IPR014030">
    <property type="entry name" value="Ketoacyl_synth_N"/>
</dbReference>
<dbReference type="InterPro" id="IPR042104">
    <property type="entry name" value="PKS_dehydratase_sf"/>
</dbReference>
<feature type="region of interest" description="N-terminal hotdog fold" evidence="10">
    <location>
        <begin position="3194"/>
        <end position="3320"/>
    </location>
</feature>
<dbReference type="SMART" id="SM01294">
    <property type="entry name" value="PKS_PP_betabranch"/>
    <property type="match status" value="2"/>
</dbReference>
<gene>
    <name evidence="15" type="ORF">ATO12_04950</name>
</gene>
<dbReference type="PROSITE" id="PS52004">
    <property type="entry name" value="KS3_2"/>
    <property type="match status" value="2"/>
</dbReference>
<dbReference type="PROSITE" id="PS00606">
    <property type="entry name" value="KS3_1"/>
    <property type="match status" value="1"/>
</dbReference>
<dbReference type="Pfam" id="PF14765">
    <property type="entry name" value="PS-DH"/>
    <property type="match status" value="2"/>
</dbReference>
<sequence>MKFELLNIYKDVSSGKLTQKEALEKIKAVKQRDLRETKGILLAKSDWSPKVLNVSSGDKIEYEQYHLLLCEISQLTEKHINSSLSTSKVWKLQVDQKQHISDRFQAYALSCFELIQNILTDKPEGKVLIQLVVPNEGEGTILAGLSGLLKTAALENPLLIPQLILVDPKATTNDLVVQLKDNQSNPNDEIIKYDQGIRYVLKREEIEATQVHPKIVFKDQGVYLITGGMGGLGLLFTKEILKQTTRSQIILTGRSALTQEKKAFLEELPIRENKVEYQQLALDNAEEVTKVISGIVKEKGGLQGILHCAGMTSDNFIIKKTVEEFSSVLSPKVIGTYNLDQSSKDIDLDFMVLFSSVASQLGNVGQSDYAAANGFMDEFAIYRNQQITKGHRKGHTVSINWPLWEEGGMQIDEENQESLRRKFGMYPMPANSGIDAFYKILELGYGQALVVGGNLTQIKKAFLENQEKAAEPILEFPNVEQQVVKTINTESLQEKTEKYLCDQFAVSLKLASHRIDSNAPLEKYGIDSILAMSLTDKLEKTFGSLPKTLFFEYQTIQELAEYFLKFHTSQLSKLFIPEKKIEEKVVKEASKQEIRSDRKIRLNRKRRIVIPKETSKSIASDPIAIVGLSGRYPESENIDAYWTNLREGKDCITEVPKDRWDWRDYYSDDRTEAGRHYSKWGGFIAGVDEFDPRFFNISPREASNIDPQERLFLQHVWMAIEDAGYTRSSLQIPHKDGLPGQVGVYVGMMYSEYQLFGAEESMKGNPMSLSGSYASIANRVSYFLNLHGPSMTLDTMCSSSLTAIHLACQDLKEGRTDLGIAGGVNVSVHPNKYLMLSTGQFISSDGHCQSFGEGGDGYIPGEGVGTVILKRLSEAERDGNHIYGIIKGSSLNHGGKTNGYSVPNPKAQAGAIRQALAVSGTDPRHISYIEAHGTGTKLGDPIEISALTKAFEGATDDIKTGYCQIGSAKSNIGHCESAAGIAGVTKVLLQMRYRQIVPSLHSSRLNPHIDFDKTPFIVNQELRDWDAPVLNGKELPRIAGISSFGAGGSNAHLIIEEYIGSEIPSFNGSDSEFLILLSAKKPLQLEQKVSDLLDFLRFSNKEKNSLDLKAMSYTLQVGRESMDERIGFVVSSVEGLIQKLESYLKGMDDITGIYKGQVKRDRDLLSGYATEGLDLEQMVHQWIKDGNYSSLVEVWSKGQDIDWQRLYVNTRPKLMSLPTYPFAGERYWIDIVDSKESIKGKVTSVLHPLLHSNISDLSHQVYSSTFIGDEFYTLGSGKNELSVPVYLEMARAALADSLPDKESAITVEFRDVVWTGPVPIKETLRVAIALLPQSEEVIDFEIYNPEGEEELVYCQGSSVISTGSSKAVLDIVELKQRIGNEGINSVYDLSLSEVLSVYGNKKELLIALTLPESLISEEDIYRLDPTMLENALQLGSQLLSGDHQSFIPIEITSLKVIDSCSREMFIWIRPSSQTDTLDIDLCNKQGEICIQIKEVYYELSDKEIRNEVDKKEEVSSKSLPLRAVENQPKELSIPTRIINTTERSISKDQDLDKGSLSKPANISLQSLHETQEKAIQDETIPKAQFSLATTRTTSVTLKNSKTISDIKLYDKGEGVYSLQVATEQDNFLSEELIGDLVHSFDYVKDLQGLKVLIIRGTTKTFLQGDRNSYNECLIQGLYNAVASFPYPVIAEMQGATMGAGFLLGALCDFMILSKESRYSYTDVKGGVFPTLKEESLFEERFGAVLSRDFLYRFGVSTGNTLKKRGWSTPIVTSDQVSSYTEDLVRSLSEKPQNSLHLLKQHLIRGIAKQVTELKQVNTFKIEESLAGLEIQVTTRSKYLQLETSIEGVLAIKIDTGAKNYKLKTLISGIEEVLKQVENTLVYKVIILSSADEGFIRESDLSSSLEEIIQLQEVLIGASVPVIATLEGNARDLGWLIAQSCDVCIYHTDGIYCASELVGVPQLGRLSLPFFNSGLGSSLSQEILLTGREYSGSDLQEHTGSVQVSSDPMAEAMEQAGYWSSFPIEVIKDWKKNQASELRAVLEELPLWAIKEEEVTTFPEEATRIALESEVIKAILHPEGIVEIRMEDREARNMFSDAFIEDMVEVFDHISESSSYKVVVLTGYDSYFASGGTKESLVAIQEGKARFTDTKIFQLALDCNIPVIAAMQGHGIGAGWSMGMFSDFPILSKESHYVSPYMNYGFTPGAGATLIFPERIGHDLARGTLLTGVEYAGQTLKEKRISLPVVSRKEISEFAFTLARELTRNSRSSLIAFKDQMTRHIKDRLEDICAQELSMHDETFVGSLDTLKRIEGNFNTTSASGKDPLPLTNTVLSTPEPVSQGKYTLPMIIADLKSLLAGELHLEEEEIDEDSQFVDLGLDSIVGVTFIRKINEKFGITLQATIVYSYATLSALSSYVLEETGQEEKEEVAPIGQPVSTIASTKAVTTGIRKQSDILSDLRGLLATELHLEIEEIDEDSQFVDLGLDSIVGVTFIRKINEKFGISLQATIVYSYATLLALSQYIQGELGVEEEEVYTPAVNSLKKEKTVQVKQFTRRVLTSIRKGRSSLRTTSNREKDSIGGIAIIGMSGQFPKAEDVDVFWQNIAEGRDCISEIPGDRWDIDRYYQQGDAVTGKTYSKWMGALEGYDLFDPMFFNISPIEAESMDPQQRLFLQSCWHTMENSGYNPHAFSGSKCGVYVGCAYGDYQMLSREDQLSAQGFTGGSTSILAARISYFLNLQGPCISMDTACSSSLVAIANACDALISGSIDAALAGGVYVMAGPDMHIKAAQSGMLSPDGKCHTFDQQANGFVPGEGVGAVMLKRVEDAEKDGDNILGLIRGWGVNQDGKTNGITAPNTESQTQLEQQVYDQFNIDPNSIQLIEAHGTGTKLGDPIEIEGLRKTFKKYTQEKEYCALGSVKSNIGHCLTAAGVAGVIKVVQSLKYQQLPPTINFEQLNEHISLDDSPFYVNTKLRDWKINEGQQRQAAISSFGFSGTNAHLVLQEYVPQPRIATQKPVQVVKENGAFMIPLSARSEEQLQQTVSNLLRFIEERKGTLDLIEVAYTLQVGREAMEERLGLMVKGKNELIEKLQEYTQGKENIRGVYRGQVKRNKEGLRIISNDDEMKDTIVEKYISQQKLSKLLDLWVKGLEFDWNKLYGSQKPKRMSLPVYPFAKERYWIEETINNTTEGKERNIEVLHPLVHKNTSDFSKQRYSASFSGEEFFLKDHLVFDQKILPGVAYLEMVRVAIEKSMPEPLKLSDVELFNVAWIQPFKVDHRKEINITLLLDDSGSTEKDQILCEIYSHQENEEIIHFQGQATFSNSVVQEKTNINKLREQMTLDTLNRSLVYDVFSKMGLQYGPSHQGVIEIYKGEGQVLADIVLPAVIETEQNDYVLHPSIMDGALQASIGLFQDLSNTPSQPFLPFALGSLRIKSACTKRMAAWVRYSPKTNHDSKITKLDIDLFDEEGIICIEIREFAFRVIENSIEPLDKISTNGSTDNTDINNSVFNETYYQSLIQSVLNKELSDEEAVELV</sequence>
<comment type="pathway">
    <text evidence="2">Antibiotic biosynthesis.</text>
</comment>
<evidence type="ECO:0000259" key="14">
    <source>
        <dbReference type="PROSITE" id="PS52019"/>
    </source>
</evidence>
<dbReference type="GO" id="GO:0006633">
    <property type="term" value="P:fatty acid biosynthetic process"/>
    <property type="evidence" value="ECO:0007669"/>
    <property type="project" value="InterPro"/>
</dbReference>
<keyword evidence="3" id="KW-0596">Phosphopantetheine</keyword>
<evidence type="ECO:0000256" key="1">
    <source>
        <dbReference type="ARBA" id="ARBA00004496"/>
    </source>
</evidence>
<dbReference type="CDD" id="cd06558">
    <property type="entry name" value="crotonase-like"/>
    <property type="match status" value="2"/>
</dbReference>
<comment type="caution">
    <text evidence="15">The sequence shown here is derived from an EMBL/GenBank/DDBJ whole genome shotgun (WGS) entry which is preliminary data.</text>
</comment>
<evidence type="ECO:0000313" key="15">
    <source>
        <dbReference type="EMBL" id="EZH71969.1"/>
    </source>
</evidence>
<dbReference type="Pfam" id="PF00109">
    <property type="entry name" value="ketoacyl-synt"/>
    <property type="match status" value="2"/>
</dbReference>
<comment type="function">
    <text evidence="9">Involved in production of the polyketide antibiotic thailandamide.</text>
</comment>
<evidence type="ECO:0000256" key="11">
    <source>
        <dbReference type="RuleBase" id="RU003707"/>
    </source>
</evidence>
<feature type="active site" description="Proton acceptor; for dehydratase activity" evidence="10">
    <location>
        <position position="3223"/>
    </location>
</feature>
<dbReference type="CDD" id="cd08953">
    <property type="entry name" value="KR_2_SDR_x"/>
    <property type="match status" value="1"/>
</dbReference>
<dbReference type="Pfam" id="PF21089">
    <property type="entry name" value="PKS_DH_N"/>
    <property type="match status" value="2"/>
</dbReference>
<dbReference type="GO" id="GO:0004315">
    <property type="term" value="F:3-oxoacyl-[acyl-carrier-protein] synthase activity"/>
    <property type="evidence" value="ECO:0007669"/>
    <property type="project" value="InterPro"/>
</dbReference>
<dbReference type="InterPro" id="IPR009081">
    <property type="entry name" value="PP-bd_ACP"/>
</dbReference>
<dbReference type="InterPro" id="IPR013968">
    <property type="entry name" value="PKS_KR"/>
</dbReference>
<dbReference type="NCBIfam" id="NF005496">
    <property type="entry name" value="PRK07110.1"/>
    <property type="match status" value="1"/>
</dbReference>
<evidence type="ECO:0000256" key="10">
    <source>
        <dbReference type="PROSITE-ProRule" id="PRU01363"/>
    </source>
</evidence>
<dbReference type="InterPro" id="IPR036291">
    <property type="entry name" value="NAD(P)-bd_dom_sf"/>
</dbReference>
<dbReference type="CDD" id="cd00833">
    <property type="entry name" value="PKS"/>
    <property type="match status" value="2"/>
</dbReference>
<organism evidence="15 16">
    <name type="scientific">Aquimarina atlantica</name>
    <dbReference type="NCBI Taxonomy" id="1317122"/>
    <lineage>
        <taxon>Bacteria</taxon>
        <taxon>Pseudomonadati</taxon>
        <taxon>Bacteroidota</taxon>
        <taxon>Flavobacteriia</taxon>
        <taxon>Flavobacteriales</taxon>
        <taxon>Flavobacteriaceae</taxon>
        <taxon>Aquimarina</taxon>
    </lineage>
</organism>
<feature type="domain" description="Ketosynthase family 3 (KS3)" evidence="13">
    <location>
        <begin position="2577"/>
        <end position="3000"/>
    </location>
</feature>
<dbReference type="InterPro" id="IPR020841">
    <property type="entry name" value="PKS_Beta-ketoAc_synthase_dom"/>
</dbReference>
<dbReference type="SUPFAM" id="SSF52096">
    <property type="entry name" value="ClpP/crotonase"/>
    <property type="match status" value="3"/>
</dbReference>
<dbReference type="InterPro" id="IPR001753">
    <property type="entry name" value="Enoyl-CoA_hydra/iso"/>
</dbReference>
<dbReference type="GO" id="GO:0004312">
    <property type="term" value="F:fatty acid synthase activity"/>
    <property type="evidence" value="ECO:0007669"/>
    <property type="project" value="TreeGrafter"/>
</dbReference>
<dbReference type="InterPro" id="IPR029045">
    <property type="entry name" value="ClpP/crotonase-like_dom_sf"/>
</dbReference>
<dbReference type="PROSITE" id="PS50075">
    <property type="entry name" value="CARRIER"/>
    <property type="match status" value="3"/>
</dbReference>
<dbReference type="InterPro" id="IPR014031">
    <property type="entry name" value="Ketoacyl_synth_C"/>
</dbReference>
<dbReference type="RefSeq" id="WP_034246230.1">
    <property type="nucleotide sequence ID" value="NZ_AQRA01000010.1"/>
</dbReference>
<keyword evidence="6" id="KW-0808">Transferase</keyword>
<evidence type="ECO:0000256" key="4">
    <source>
        <dbReference type="ARBA" id="ARBA00022490"/>
    </source>
</evidence>
<dbReference type="GO" id="GO:0031177">
    <property type="term" value="F:phosphopantetheine binding"/>
    <property type="evidence" value="ECO:0007669"/>
    <property type="project" value="InterPro"/>
</dbReference>
<dbReference type="PROSITE" id="PS52019">
    <property type="entry name" value="PKS_MFAS_DH"/>
    <property type="match status" value="1"/>
</dbReference>
<dbReference type="Gene3D" id="1.10.1240.100">
    <property type="match status" value="2"/>
</dbReference>
<dbReference type="SMART" id="SM00826">
    <property type="entry name" value="PKS_DH"/>
    <property type="match status" value="1"/>
</dbReference>
<dbReference type="GO" id="GO:0071770">
    <property type="term" value="P:DIM/DIP cell wall layer assembly"/>
    <property type="evidence" value="ECO:0007669"/>
    <property type="project" value="TreeGrafter"/>
</dbReference>
<dbReference type="InterPro" id="IPR016039">
    <property type="entry name" value="Thiolase-like"/>
</dbReference>
<dbReference type="Gene3D" id="3.90.226.10">
    <property type="entry name" value="2-enoyl-CoA Hydratase, Chain A, domain 1"/>
    <property type="match status" value="3"/>
</dbReference>
<dbReference type="STRING" id="1317122.ATO12_04950"/>
<dbReference type="SMART" id="SM00823">
    <property type="entry name" value="PKS_PP"/>
    <property type="match status" value="3"/>
</dbReference>
<evidence type="ECO:0000259" key="13">
    <source>
        <dbReference type="PROSITE" id="PS52004"/>
    </source>
</evidence>
<dbReference type="eggNOG" id="COG4221">
    <property type="taxonomic scope" value="Bacteria"/>
</dbReference>
<feature type="domain" description="PKS/mFAS DH" evidence="14">
    <location>
        <begin position="3194"/>
        <end position="3483"/>
    </location>
</feature>
<dbReference type="PANTHER" id="PTHR43775:SF37">
    <property type="entry name" value="SI:DKEY-61P9.11"/>
    <property type="match status" value="1"/>
</dbReference>
<dbReference type="InterPro" id="IPR036736">
    <property type="entry name" value="ACP-like_sf"/>
</dbReference>
<dbReference type="SUPFAM" id="SSF53901">
    <property type="entry name" value="Thiolase-like"/>
    <property type="match status" value="2"/>
</dbReference>
<dbReference type="Gene3D" id="1.10.1200.10">
    <property type="entry name" value="ACP-like"/>
    <property type="match status" value="3"/>
</dbReference>
<name>A0A023BPU4_9FLAO</name>
<protein>
    <submittedName>
        <fullName evidence="15">Uncharacterized protein</fullName>
    </submittedName>
</protein>
<evidence type="ECO:0000256" key="8">
    <source>
        <dbReference type="ARBA" id="ARBA00049556"/>
    </source>
</evidence>
<evidence type="ECO:0000256" key="6">
    <source>
        <dbReference type="ARBA" id="ARBA00022679"/>
    </source>
</evidence>
<dbReference type="eggNOG" id="COG3321">
    <property type="taxonomic scope" value="Bacteria"/>
</dbReference>
<keyword evidence="4" id="KW-0963">Cytoplasm</keyword>
<feature type="domain" description="Ketosynthase family 3 (KS3)" evidence="13">
    <location>
        <begin position="620"/>
        <end position="1057"/>
    </location>
</feature>
<dbReference type="OrthoDB" id="1230081at2"/>
<evidence type="ECO:0000256" key="7">
    <source>
        <dbReference type="ARBA" id="ARBA00022737"/>
    </source>
</evidence>
<accession>A0A023BPU4</accession>
<dbReference type="Pfam" id="PF08659">
    <property type="entry name" value="KR"/>
    <property type="match status" value="1"/>
</dbReference>
<dbReference type="SUPFAM" id="SSF47336">
    <property type="entry name" value="ACP-like"/>
    <property type="match status" value="3"/>
</dbReference>
<dbReference type="InterPro" id="IPR020807">
    <property type="entry name" value="PKS_DH"/>
</dbReference>
<evidence type="ECO:0000256" key="2">
    <source>
        <dbReference type="ARBA" id="ARBA00004792"/>
    </source>
</evidence>
<dbReference type="EMBL" id="AQRA01000010">
    <property type="protein sequence ID" value="EZH71969.1"/>
    <property type="molecule type" value="Genomic_DNA"/>
</dbReference>
<dbReference type="GO" id="GO:0005737">
    <property type="term" value="C:cytoplasm"/>
    <property type="evidence" value="ECO:0007669"/>
    <property type="project" value="UniProtKB-SubCell"/>
</dbReference>
<dbReference type="Gene3D" id="6.20.390.20">
    <property type="match status" value="1"/>
</dbReference>
<dbReference type="PROSITE" id="PS00166">
    <property type="entry name" value="ENOYL_COA_HYDRATASE"/>
    <property type="match status" value="1"/>
</dbReference>
<dbReference type="Pfam" id="PF02801">
    <property type="entry name" value="Ketoacyl-synt_C"/>
    <property type="match status" value="2"/>
</dbReference>
<feature type="region of interest" description="C-terminal hotdog fold" evidence="10">
    <location>
        <begin position="3334"/>
        <end position="3483"/>
    </location>
</feature>
<evidence type="ECO:0000256" key="3">
    <source>
        <dbReference type="ARBA" id="ARBA00022450"/>
    </source>
</evidence>
<dbReference type="Pfam" id="PF22336">
    <property type="entry name" value="RhiE-like_linker"/>
    <property type="match status" value="2"/>
</dbReference>
<keyword evidence="5" id="KW-0597">Phosphoprotein</keyword>
<proteinExistence type="inferred from homology"/>
<dbReference type="InterPro" id="IPR049552">
    <property type="entry name" value="PKS_DH_N"/>
</dbReference>
<feature type="domain" description="Carrier" evidence="12">
    <location>
        <begin position="491"/>
        <end position="567"/>
    </location>
</feature>
<comment type="catalytic activity">
    <reaction evidence="8">
        <text>a (3S)-3-hydroxyacyl-CoA + NAD(+) = a 3-oxoacyl-CoA + NADH + H(+)</text>
        <dbReference type="Rhea" id="RHEA:22432"/>
        <dbReference type="ChEBI" id="CHEBI:15378"/>
        <dbReference type="ChEBI" id="CHEBI:57318"/>
        <dbReference type="ChEBI" id="CHEBI:57540"/>
        <dbReference type="ChEBI" id="CHEBI:57945"/>
        <dbReference type="ChEBI" id="CHEBI:90726"/>
        <dbReference type="EC" id="1.1.1.35"/>
    </reaction>
</comment>
<evidence type="ECO:0000259" key="12">
    <source>
        <dbReference type="PROSITE" id="PS50075"/>
    </source>
</evidence>
<evidence type="ECO:0000313" key="16">
    <source>
        <dbReference type="Proteomes" id="UP000023541"/>
    </source>
</evidence>
<dbReference type="SMART" id="SM00822">
    <property type="entry name" value="PKS_KR"/>
    <property type="match status" value="1"/>
</dbReference>
<dbReference type="Gene3D" id="3.40.50.720">
    <property type="entry name" value="NAD(P)-binding Rossmann-like Domain"/>
    <property type="match status" value="1"/>
</dbReference>
<dbReference type="InterPro" id="IPR018201">
    <property type="entry name" value="Ketoacyl_synth_AS"/>
</dbReference>
<dbReference type="InterPro" id="IPR049551">
    <property type="entry name" value="PKS_DH_C"/>
</dbReference>
<reference evidence="15 16" key="1">
    <citation type="submission" date="2014-04" db="EMBL/GenBank/DDBJ databases">
        <title>Aquimarina sp. 22II-S11-z7 Genome Sequencing.</title>
        <authorList>
            <person name="Lai Q."/>
        </authorList>
    </citation>
    <scope>NUCLEOTIDE SEQUENCE [LARGE SCALE GENOMIC DNA]</scope>
    <source>
        <strain evidence="15 16">22II-S11-z7</strain>
    </source>
</reference>
<dbReference type="GO" id="GO:0003857">
    <property type="term" value="F:(3S)-3-hydroxyacyl-CoA dehydrogenase (NAD+) activity"/>
    <property type="evidence" value="ECO:0007669"/>
    <property type="project" value="UniProtKB-EC"/>
</dbReference>
<comment type="similarity">
    <text evidence="11">Belongs to the enoyl-CoA hydratase/isomerase family.</text>
</comment>
<dbReference type="Gene3D" id="3.40.47.10">
    <property type="match status" value="2"/>
</dbReference>
<dbReference type="InterPro" id="IPR018376">
    <property type="entry name" value="Enoyl-CoA_hyd/isom_CS"/>
</dbReference>
<dbReference type="PANTHER" id="PTHR43775">
    <property type="entry name" value="FATTY ACID SYNTHASE"/>
    <property type="match status" value="1"/>
</dbReference>
<evidence type="ECO:0000256" key="5">
    <source>
        <dbReference type="ARBA" id="ARBA00022553"/>
    </source>
</evidence>
<feature type="domain" description="Carrier" evidence="12">
    <location>
        <begin position="2448"/>
        <end position="2525"/>
    </location>
</feature>
<keyword evidence="16" id="KW-1185">Reference proteome</keyword>
<dbReference type="InterPro" id="IPR050091">
    <property type="entry name" value="PKS_NRPS_Biosynth_Enz"/>
</dbReference>
<dbReference type="SUPFAM" id="SSF51735">
    <property type="entry name" value="NAD(P)-binding Rossmann-fold domains"/>
    <property type="match status" value="1"/>
</dbReference>
<dbReference type="Pfam" id="PF00550">
    <property type="entry name" value="PP-binding"/>
    <property type="match status" value="3"/>
</dbReference>
<dbReference type="GO" id="GO:0005886">
    <property type="term" value="C:plasma membrane"/>
    <property type="evidence" value="ECO:0007669"/>
    <property type="project" value="TreeGrafter"/>
</dbReference>
<comment type="subcellular location">
    <subcellularLocation>
        <location evidence="1">Cytoplasm</location>
    </subcellularLocation>
</comment>
<dbReference type="FunFam" id="3.40.47.10:FF:000019">
    <property type="entry name" value="Polyketide synthase type I"/>
    <property type="match status" value="2"/>
</dbReference>
<dbReference type="InterPro" id="IPR054514">
    <property type="entry name" value="RhiE-like_linker"/>
</dbReference>
<dbReference type="Pfam" id="PF00378">
    <property type="entry name" value="ECH_1"/>
    <property type="match status" value="3"/>
</dbReference>
<feature type="active site" description="Proton donor; for dehydratase activity" evidence="10">
    <location>
        <position position="3396"/>
    </location>
</feature>
<dbReference type="Proteomes" id="UP000023541">
    <property type="component" value="Unassembled WGS sequence"/>
</dbReference>
<keyword evidence="7" id="KW-0677">Repeat</keyword>
<dbReference type="InterPro" id="IPR020806">
    <property type="entry name" value="PKS_PP-bd"/>
</dbReference>
<feature type="domain" description="Carrier" evidence="12">
    <location>
        <begin position="2342"/>
        <end position="2419"/>
    </location>
</feature>